<keyword evidence="1" id="KW-1133">Transmembrane helix</keyword>
<dbReference type="InterPro" id="IPR059113">
    <property type="entry name" value="Znf_ribbon"/>
</dbReference>
<dbReference type="GeneID" id="5710275"/>
<dbReference type="STRING" id="397948.Cmaq_0823"/>
<gene>
    <name evidence="3" type="ordered locus">Cmaq_0823</name>
</gene>
<keyword evidence="1" id="KW-0472">Membrane</keyword>
<dbReference type="OrthoDB" id="11143at2157"/>
<dbReference type="Pfam" id="PF09973">
    <property type="entry name" value="DUF2208"/>
    <property type="match status" value="1"/>
</dbReference>
<dbReference type="InterPro" id="IPR009198">
    <property type="entry name" value="UCP014484_TM"/>
</dbReference>
<accession>A8MD02</accession>
<evidence type="ECO:0000259" key="2">
    <source>
        <dbReference type="Pfam" id="PF13248"/>
    </source>
</evidence>
<keyword evidence="1" id="KW-0812">Transmembrane</keyword>
<feature type="domain" description="Putative zinc-ribbon" evidence="2">
    <location>
        <begin position="288"/>
        <end position="312"/>
    </location>
</feature>
<evidence type="ECO:0000313" key="3">
    <source>
        <dbReference type="EMBL" id="ABW01658.1"/>
    </source>
</evidence>
<proteinExistence type="predicted"/>
<feature type="transmembrane region" description="Helical" evidence="1">
    <location>
        <begin position="12"/>
        <end position="29"/>
    </location>
</feature>
<dbReference type="EMBL" id="CP000852">
    <property type="protein sequence ID" value="ABW01658.1"/>
    <property type="molecule type" value="Genomic_DNA"/>
</dbReference>
<evidence type="ECO:0000256" key="1">
    <source>
        <dbReference type="SAM" id="Phobius"/>
    </source>
</evidence>
<dbReference type="Pfam" id="PF13248">
    <property type="entry name" value="Zn_ribbon_3"/>
    <property type="match status" value="1"/>
</dbReference>
<evidence type="ECO:0000313" key="4">
    <source>
        <dbReference type="Proteomes" id="UP000001137"/>
    </source>
</evidence>
<feature type="transmembrane region" description="Helical" evidence="1">
    <location>
        <begin position="35"/>
        <end position="58"/>
    </location>
</feature>
<dbReference type="eggNOG" id="arCOG04319">
    <property type="taxonomic scope" value="Archaea"/>
</dbReference>
<dbReference type="Proteomes" id="UP000001137">
    <property type="component" value="Chromosome"/>
</dbReference>
<protein>
    <submittedName>
        <fullName evidence="3">Membrane protein-like protein</fullName>
    </submittedName>
</protein>
<dbReference type="RefSeq" id="WP_012185877.1">
    <property type="nucleotide sequence ID" value="NC_009954.1"/>
</dbReference>
<feature type="transmembrane region" description="Helical" evidence="1">
    <location>
        <begin position="107"/>
        <end position="131"/>
    </location>
</feature>
<dbReference type="AlphaFoldDB" id="A8MD02"/>
<keyword evidence="4" id="KW-1185">Reference proteome</keyword>
<feature type="transmembrane region" description="Helical" evidence="1">
    <location>
        <begin position="151"/>
        <end position="173"/>
    </location>
</feature>
<dbReference type="HOGENOM" id="CLU_951942_0_0_2"/>
<name>A8MD02_CALMQ</name>
<sequence length="322" mass="37866">MSYTMTSKPMTYVLWVATPVAFAAFFAWGQVIKNYWMPIGLFIAYFILIFGISAYAGYKSYSRNRREGEQYRRRQALSRLTGDDIKKAMERDYELPKEYSALSKKMFLNLGIMIVLLIAVLLVYSTLFNKIAEVISALLGSTSMAQSTVEFLRYFITYLIMFGIWFAVFYVVARYTGLPYLSQNTSMMQNMPYIPTKSITFYKDAVIFDDLYVLKAPLDADSVMVDEKRRFVEIVLKKPMSNLPYRRLRIYTRDPRGVWEKYVSKYLETQVKVEEVKRPEPEPEKPREYRCPYCGALLSEDWEYCPKCGRKIPWDELRKAYE</sequence>
<reference evidence="3 4" key="1">
    <citation type="submission" date="2007-10" db="EMBL/GenBank/DDBJ databases">
        <title>Complete sequence of Caldivirga maquilingensis IC-167.</title>
        <authorList>
            <consortium name="US DOE Joint Genome Institute"/>
            <person name="Copeland A."/>
            <person name="Lucas S."/>
            <person name="Lapidus A."/>
            <person name="Barry K."/>
            <person name="Glavina del Rio T."/>
            <person name="Dalin E."/>
            <person name="Tice H."/>
            <person name="Pitluck S."/>
            <person name="Saunders E."/>
            <person name="Brettin T."/>
            <person name="Bruce D."/>
            <person name="Detter J.C."/>
            <person name="Han C."/>
            <person name="Schmutz J."/>
            <person name="Larimer F."/>
            <person name="Land M."/>
            <person name="Hauser L."/>
            <person name="Kyrpides N."/>
            <person name="Ivanova N."/>
            <person name="Biddle J.F."/>
            <person name="Zhang Z."/>
            <person name="Fitz-Gibbon S.T."/>
            <person name="Lowe T.M."/>
            <person name="Saltikov C."/>
            <person name="House C.H."/>
            <person name="Richardson P."/>
        </authorList>
    </citation>
    <scope>NUCLEOTIDE SEQUENCE [LARGE SCALE GENOMIC DNA]</scope>
    <source>
        <strain evidence="4">ATCC 700844 / DSM 13496 / JCM 10307 / IC-167</strain>
    </source>
</reference>
<dbReference type="KEGG" id="cma:Cmaq_0823"/>
<organism evidence="3 4">
    <name type="scientific">Caldivirga maquilingensis (strain ATCC 700844 / DSM 13496 / JCM 10307 / IC-167)</name>
    <dbReference type="NCBI Taxonomy" id="397948"/>
    <lineage>
        <taxon>Archaea</taxon>
        <taxon>Thermoproteota</taxon>
        <taxon>Thermoprotei</taxon>
        <taxon>Thermoproteales</taxon>
        <taxon>Thermoproteaceae</taxon>
        <taxon>Caldivirga</taxon>
    </lineage>
</organism>